<dbReference type="AlphaFoldDB" id="A0AA88NCF3"/>
<dbReference type="PANTHER" id="PTHR36129:SF3">
    <property type="match status" value="1"/>
</dbReference>
<name>A0AA88NCF3_CHASR</name>
<evidence type="ECO:0000313" key="5">
    <source>
        <dbReference type="Proteomes" id="UP001187415"/>
    </source>
</evidence>
<keyword evidence="2" id="KW-1133">Transmembrane helix</keyword>
<dbReference type="Gene3D" id="2.80.10.50">
    <property type="match status" value="1"/>
</dbReference>
<evidence type="ECO:0000256" key="1">
    <source>
        <dbReference type="SAM" id="MobiDB-lite"/>
    </source>
</evidence>
<dbReference type="Proteomes" id="UP001187415">
    <property type="component" value="Unassembled WGS sequence"/>
</dbReference>
<evidence type="ECO:0000256" key="2">
    <source>
        <dbReference type="SAM" id="Phobius"/>
    </source>
</evidence>
<evidence type="ECO:0000259" key="3">
    <source>
        <dbReference type="SMART" id="SM00458"/>
    </source>
</evidence>
<dbReference type="SMART" id="SM00458">
    <property type="entry name" value="RICIN"/>
    <property type="match status" value="1"/>
</dbReference>
<feature type="region of interest" description="Disordered" evidence="1">
    <location>
        <begin position="312"/>
        <end position="352"/>
    </location>
</feature>
<feature type="transmembrane region" description="Helical" evidence="2">
    <location>
        <begin position="208"/>
        <end position="233"/>
    </location>
</feature>
<dbReference type="EMBL" id="JAUPFM010000004">
    <property type="protein sequence ID" value="KAK2853423.1"/>
    <property type="molecule type" value="Genomic_DNA"/>
</dbReference>
<gene>
    <name evidence="4" type="ORF">Q5P01_006084</name>
</gene>
<dbReference type="InterPro" id="IPR000772">
    <property type="entry name" value="Ricin_B_lectin"/>
</dbReference>
<dbReference type="SUPFAM" id="SSF50370">
    <property type="entry name" value="Ricin B-like lectins"/>
    <property type="match status" value="1"/>
</dbReference>
<accession>A0AA88NCF3</accession>
<protein>
    <recommendedName>
        <fullName evidence="3">Ricin B lectin domain-containing protein</fullName>
    </recommendedName>
</protein>
<dbReference type="InterPro" id="IPR035992">
    <property type="entry name" value="Ricin_B-like_lectins"/>
</dbReference>
<dbReference type="GO" id="GO:0015721">
    <property type="term" value="P:bile acid and bile salt transport"/>
    <property type="evidence" value="ECO:0007669"/>
    <property type="project" value="InterPro"/>
</dbReference>
<dbReference type="PROSITE" id="PS50231">
    <property type="entry name" value="RICIN_B_LECTIN"/>
    <property type="match status" value="1"/>
</dbReference>
<feature type="domain" description="Ricin B lectin" evidence="3">
    <location>
        <begin position="39"/>
        <end position="153"/>
    </location>
</feature>
<dbReference type="CDD" id="cd23385">
    <property type="entry name" value="beta-trefoil_Ricin_MRC-like"/>
    <property type="match status" value="1"/>
</dbReference>
<dbReference type="InterPro" id="IPR052678">
    <property type="entry name" value="OST-beta_subunit"/>
</dbReference>
<feature type="compositionally biased region" description="Acidic residues" evidence="1">
    <location>
        <begin position="319"/>
        <end position="343"/>
    </location>
</feature>
<organism evidence="4 5">
    <name type="scientific">Channa striata</name>
    <name type="common">Snakehead murrel</name>
    <name type="synonym">Ophicephalus striatus</name>
    <dbReference type="NCBI Taxonomy" id="64152"/>
    <lineage>
        <taxon>Eukaryota</taxon>
        <taxon>Metazoa</taxon>
        <taxon>Chordata</taxon>
        <taxon>Craniata</taxon>
        <taxon>Vertebrata</taxon>
        <taxon>Euteleostomi</taxon>
        <taxon>Actinopterygii</taxon>
        <taxon>Neopterygii</taxon>
        <taxon>Teleostei</taxon>
        <taxon>Neoteleostei</taxon>
        <taxon>Acanthomorphata</taxon>
        <taxon>Anabantaria</taxon>
        <taxon>Anabantiformes</taxon>
        <taxon>Channoidei</taxon>
        <taxon>Channidae</taxon>
        <taxon>Channa</taxon>
    </lineage>
</organism>
<evidence type="ECO:0000313" key="4">
    <source>
        <dbReference type="EMBL" id="KAK2853423.1"/>
    </source>
</evidence>
<dbReference type="GO" id="GO:0046982">
    <property type="term" value="F:protein heterodimerization activity"/>
    <property type="evidence" value="ECO:0007669"/>
    <property type="project" value="InterPro"/>
</dbReference>
<proteinExistence type="predicted"/>
<reference evidence="4" key="1">
    <citation type="submission" date="2023-07" db="EMBL/GenBank/DDBJ databases">
        <title>Chromosome-level Genome Assembly of Striped Snakehead (Channa striata).</title>
        <authorList>
            <person name="Liu H."/>
        </authorList>
    </citation>
    <scope>NUCLEOTIDE SEQUENCE</scope>
    <source>
        <strain evidence="4">Gz</strain>
        <tissue evidence="4">Muscle</tissue>
    </source>
</reference>
<dbReference type="InterPro" id="IPR029387">
    <property type="entry name" value="OSTbeta"/>
</dbReference>
<sequence length="352" mass="39534">MKQQHFSNRSLIRAAEYHRNMFDARILLILSLSVSTGGRAFMIHNIQSSLCLEDSVAGEVLLAKCNLDSEFQQWVWIDQGMLKCIGSTRCLSAQQTEPIQTQPCQGSTVGAASLMWDCDRARLISRNTSMLLSVDGQRLILAHVSKNTKWKSLEAGDICQEKLRVRRHYNEPDEFEVADGLSGKQAGLTEEQKEYFRWYYRSEDSTTWTFVLLGLSFVCLLVGFLLLGMGAAANKSRKKIAKYKAAASLAQRGEREMLRIMSPLTNDSCSKPPASPSGYTELQGNHFSTCDRDANELRAGNIVVTWKDGNTSFLYSDPEVQEETKGEDEEKEVEKEGEQEEGSAAERRSVME</sequence>
<dbReference type="Pfam" id="PF15048">
    <property type="entry name" value="OSTbeta"/>
    <property type="match status" value="1"/>
</dbReference>
<comment type="caution">
    <text evidence="4">The sequence shown here is derived from an EMBL/GenBank/DDBJ whole genome shotgun (WGS) entry which is preliminary data.</text>
</comment>
<keyword evidence="5" id="KW-1185">Reference proteome</keyword>
<keyword evidence="2" id="KW-0812">Transmembrane</keyword>
<dbReference type="GO" id="GO:0022857">
    <property type="term" value="F:transmembrane transporter activity"/>
    <property type="evidence" value="ECO:0007669"/>
    <property type="project" value="InterPro"/>
</dbReference>
<keyword evidence="2" id="KW-0472">Membrane</keyword>
<dbReference type="GO" id="GO:0005886">
    <property type="term" value="C:plasma membrane"/>
    <property type="evidence" value="ECO:0007669"/>
    <property type="project" value="InterPro"/>
</dbReference>
<dbReference type="PANTHER" id="PTHR36129">
    <property type="entry name" value="ORGANIC SOLUTE TRANSPORTER SUBUNIT BETA-RELATED"/>
    <property type="match status" value="1"/>
</dbReference>